<evidence type="ECO:0000313" key="4">
    <source>
        <dbReference type="EMBL" id="CZR64304.1"/>
    </source>
</evidence>
<feature type="transmembrane region" description="Helical" evidence="3">
    <location>
        <begin position="27"/>
        <end position="47"/>
    </location>
</feature>
<dbReference type="Proteomes" id="UP000184330">
    <property type="component" value="Unassembled WGS sequence"/>
</dbReference>
<keyword evidence="5" id="KW-1185">Reference proteome</keyword>
<feature type="transmembrane region" description="Helical" evidence="3">
    <location>
        <begin position="371"/>
        <end position="394"/>
    </location>
</feature>
<keyword evidence="3" id="KW-1133">Transmembrane helix</keyword>
<feature type="transmembrane region" description="Helical" evidence="3">
    <location>
        <begin position="312"/>
        <end position="331"/>
    </location>
</feature>
<reference evidence="4 5" key="1">
    <citation type="submission" date="2016-03" db="EMBL/GenBank/DDBJ databases">
        <authorList>
            <person name="Ploux O."/>
        </authorList>
    </citation>
    <scope>NUCLEOTIDE SEQUENCE [LARGE SCALE GENOMIC DNA]</scope>
    <source>
        <strain evidence="4 5">UAMH 11012</strain>
    </source>
</reference>
<evidence type="ECO:0000256" key="2">
    <source>
        <dbReference type="ARBA" id="ARBA00022475"/>
    </source>
</evidence>
<dbReference type="PANTHER" id="PTHR43702">
    <property type="entry name" value="L-FUCOSE-PROTON SYMPORTER"/>
    <property type="match status" value="1"/>
</dbReference>
<keyword evidence="3" id="KW-0812">Transmembrane</keyword>
<comment type="subcellular location">
    <subcellularLocation>
        <location evidence="1">Cell inner membrane</location>
        <topology evidence="1">Multi-pass membrane protein</topology>
    </subcellularLocation>
</comment>
<feature type="transmembrane region" description="Helical" evidence="3">
    <location>
        <begin position="337"/>
        <end position="359"/>
    </location>
</feature>
<feature type="transmembrane region" description="Helical" evidence="3">
    <location>
        <begin position="67"/>
        <end position="88"/>
    </location>
</feature>
<dbReference type="EMBL" id="FJOG01000026">
    <property type="protein sequence ID" value="CZR64304.1"/>
    <property type="molecule type" value="Genomic_DNA"/>
</dbReference>
<evidence type="ECO:0000313" key="5">
    <source>
        <dbReference type="Proteomes" id="UP000184330"/>
    </source>
</evidence>
<feature type="transmembrane region" description="Helical" evidence="3">
    <location>
        <begin position="158"/>
        <end position="176"/>
    </location>
</feature>
<keyword evidence="3" id="KW-0472">Membrane</keyword>
<dbReference type="InterPro" id="IPR050375">
    <property type="entry name" value="MFS_TsgA-like"/>
</dbReference>
<dbReference type="Pfam" id="PF07690">
    <property type="entry name" value="MFS_1"/>
    <property type="match status" value="1"/>
</dbReference>
<feature type="transmembrane region" description="Helical" evidence="3">
    <location>
        <begin position="406"/>
        <end position="426"/>
    </location>
</feature>
<dbReference type="SUPFAM" id="SSF103473">
    <property type="entry name" value="MFS general substrate transporter"/>
    <property type="match status" value="1"/>
</dbReference>
<feature type="transmembrane region" description="Helical" evidence="3">
    <location>
        <begin position="196"/>
        <end position="215"/>
    </location>
</feature>
<dbReference type="Gene3D" id="1.20.1250.20">
    <property type="entry name" value="MFS general substrate transporter like domains"/>
    <property type="match status" value="2"/>
</dbReference>
<proteinExistence type="predicted"/>
<dbReference type="GO" id="GO:0005886">
    <property type="term" value="C:plasma membrane"/>
    <property type="evidence" value="ECO:0007669"/>
    <property type="project" value="UniProtKB-SubCell"/>
</dbReference>
<dbReference type="PANTHER" id="PTHR43702:SF5">
    <property type="entry name" value="MAJOR FACILITATOR SUPERFAMILY (MFS) PROFILE DOMAIN-CONTAINING PROTEIN"/>
    <property type="match status" value="1"/>
</dbReference>
<protein>
    <submittedName>
        <fullName evidence="4">Related to glucose/galactose transporter</fullName>
    </submittedName>
</protein>
<dbReference type="STRING" id="576137.A0A1L7XH01"/>
<name>A0A1L7XH01_9HELO</name>
<keyword evidence="2" id="KW-1003">Cell membrane</keyword>
<dbReference type="GO" id="GO:0022857">
    <property type="term" value="F:transmembrane transporter activity"/>
    <property type="evidence" value="ECO:0007669"/>
    <property type="project" value="InterPro"/>
</dbReference>
<organism evidence="4 5">
    <name type="scientific">Phialocephala subalpina</name>
    <dbReference type="NCBI Taxonomy" id="576137"/>
    <lineage>
        <taxon>Eukaryota</taxon>
        <taxon>Fungi</taxon>
        <taxon>Dikarya</taxon>
        <taxon>Ascomycota</taxon>
        <taxon>Pezizomycotina</taxon>
        <taxon>Leotiomycetes</taxon>
        <taxon>Helotiales</taxon>
        <taxon>Mollisiaceae</taxon>
        <taxon>Phialocephala</taxon>
        <taxon>Phialocephala fortinii species complex</taxon>
    </lineage>
</organism>
<sequence length="471" mass="51046">MGLYKRKITVSDDTVTAAVHLTLKQSILPCLLVTILFFLWGFAYGLLDVLNPHFQKSLNITASKSSGLSAAYFGAYFLCPPTISGWILRKWGFRVTFMTGLAVLSVGCLLMWPSGVKHSFGGFCGSMFVVGSGLSTLETAADPFLSICGPPRYSEIRLNLAQGVQAVGSFAAPLLASRVFFAKTVDTDQGLKNVQWVYLGVACFVGLLIILFFLAPMPEITDADMGTQELEIAEYDPGPLRKQLNLFLAVWSQFCYVGAQVAVANYFVNFCEEAGKEASTSSNIFAAAQGLYAFNRFLAGGLMTIRWIKPRYILALYLGMCFVFVLAASQSTGDGSIALLCLVLCWESACFATIFTLGLRGLGRHTKIGGSLIVAAISGGAAFPPMTGAVATHLKNIGDSRPFHKAMLIPMAGFICAWVYPVYVNFFNRETMDVRRETEVGIVPGPSEKELALQQSNVNKGEGEVRTVEDA</sequence>
<dbReference type="AlphaFoldDB" id="A0A1L7XH01"/>
<dbReference type="InterPro" id="IPR036259">
    <property type="entry name" value="MFS_trans_sf"/>
</dbReference>
<accession>A0A1L7XH01</accession>
<dbReference type="InterPro" id="IPR011701">
    <property type="entry name" value="MFS"/>
</dbReference>
<evidence type="ECO:0000256" key="3">
    <source>
        <dbReference type="SAM" id="Phobius"/>
    </source>
</evidence>
<feature type="transmembrane region" description="Helical" evidence="3">
    <location>
        <begin position="95"/>
        <end position="112"/>
    </location>
</feature>
<evidence type="ECO:0000256" key="1">
    <source>
        <dbReference type="ARBA" id="ARBA00004429"/>
    </source>
</evidence>
<dbReference type="OrthoDB" id="546893at2759"/>
<gene>
    <name evidence="4" type="ORF">PAC_14202</name>
</gene>